<reference evidence="5" key="1">
    <citation type="submission" date="2022-10" db="EMBL/GenBank/DDBJ databases">
        <title>The complete genomes of actinobacterial strains from the NBC collection.</title>
        <authorList>
            <person name="Joergensen T.S."/>
            <person name="Alvarez Arevalo M."/>
            <person name="Sterndorff E.B."/>
            <person name="Faurdal D."/>
            <person name="Vuksanovic O."/>
            <person name="Mourched A.-S."/>
            <person name="Charusanti P."/>
            <person name="Shaw S."/>
            <person name="Blin K."/>
            <person name="Weber T."/>
        </authorList>
    </citation>
    <scope>NUCLEOTIDE SEQUENCE</scope>
    <source>
        <strain evidence="5">NBC_00008</strain>
    </source>
</reference>
<sequence length="542" mass="57952">MGPGDRVIALIVVVLLLAAAAFVVVRALPEKCGDGFEEAAKECVGVTAGVLDGDPELDGLIRDVADENARVEKGWKDPENGEARIPYVRIALMMPFTTDATSSMSTAQIARALAGAHVAQLRANAQAGPRYQLLLANDGKDLDHWGPVVERLAPMAADKESPLVGVFGMPNSTPDTLAAAKALSAHRIPTIGPILTSTTMQAGYFFKTSPSNDLLVRALGSYLEKNPGGTTGFLVSDRREKDSYSTDLRDVFLKHFGTKYGLKQRQASYLGLIGDDKGVPQRFADVARSICLTKADTVFFAGRDHDLPHLVNQLASEPSCSHTMPTRILKVGIGMDPESTGTEITAHLRAARITLVGAASVDTLSWKDPAQLPAGPQGFLETFEKLRKTMPDNPAWGAKPLDDGYAVMYHDAFTVLAQATDRAYDDINGEGGEGKGGDRKKKPGAVELPSHDDVYNTVVNMNILGTDKGASCVNCVRGASGTFGFDDSPDTRKWAVCKPVPVIEYPAAPSAGKDGKGGKDGKDKKPDRVYRTYEDNFDGSCP</sequence>
<evidence type="ECO:0000259" key="4">
    <source>
        <dbReference type="Pfam" id="PF13458"/>
    </source>
</evidence>
<dbReference type="InterPro" id="IPR028081">
    <property type="entry name" value="Leu-bd"/>
</dbReference>
<evidence type="ECO:0000256" key="1">
    <source>
        <dbReference type="ARBA" id="ARBA00010062"/>
    </source>
</evidence>
<evidence type="ECO:0000256" key="3">
    <source>
        <dbReference type="SAM" id="MobiDB-lite"/>
    </source>
</evidence>
<feature type="domain" description="Leucine-binding protein" evidence="4">
    <location>
        <begin position="166"/>
        <end position="315"/>
    </location>
</feature>
<organism evidence="5">
    <name type="scientific">Streptomyces sp. NBC_00008</name>
    <dbReference type="NCBI Taxonomy" id="2903610"/>
    <lineage>
        <taxon>Bacteria</taxon>
        <taxon>Bacillati</taxon>
        <taxon>Actinomycetota</taxon>
        <taxon>Actinomycetes</taxon>
        <taxon>Kitasatosporales</taxon>
        <taxon>Streptomycetaceae</taxon>
        <taxon>Streptomyces</taxon>
    </lineage>
</organism>
<dbReference type="SUPFAM" id="SSF53822">
    <property type="entry name" value="Periplasmic binding protein-like I"/>
    <property type="match status" value="1"/>
</dbReference>
<accession>A0AAU2VTV1</accession>
<feature type="compositionally biased region" description="Basic and acidic residues" evidence="3">
    <location>
        <begin position="513"/>
        <end position="534"/>
    </location>
</feature>
<keyword evidence="2" id="KW-0732">Signal</keyword>
<dbReference type="EMBL" id="CP108313">
    <property type="protein sequence ID" value="WTW71072.1"/>
    <property type="molecule type" value="Genomic_DNA"/>
</dbReference>
<comment type="similarity">
    <text evidence="1">Belongs to the leucine-binding protein family.</text>
</comment>
<dbReference type="Gene3D" id="3.40.50.2300">
    <property type="match status" value="2"/>
</dbReference>
<dbReference type="InterPro" id="IPR028082">
    <property type="entry name" value="Peripla_BP_I"/>
</dbReference>
<dbReference type="AlphaFoldDB" id="A0AAU2VTV1"/>
<feature type="region of interest" description="Disordered" evidence="3">
    <location>
        <begin position="505"/>
        <end position="542"/>
    </location>
</feature>
<evidence type="ECO:0000313" key="5">
    <source>
        <dbReference type="EMBL" id="WTW71072.1"/>
    </source>
</evidence>
<dbReference type="Pfam" id="PF13458">
    <property type="entry name" value="Peripla_BP_6"/>
    <property type="match status" value="1"/>
</dbReference>
<gene>
    <name evidence="5" type="ORF">OG398_23800</name>
</gene>
<protein>
    <submittedName>
        <fullName evidence="5">ABC transporter substrate-binding protein</fullName>
    </submittedName>
</protein>
<feature type="region of interest" description="Disordered" evidence="3">
    <location>
        <begin position="426"/>
        <end position="449"/>
    </location>
</feature>
<name>A0AAU2VTV1_9ACTN</name>
<evidence type="ECO:0000256" key="2">
    <source>
        <dbReference type="ARBA" id="ARBA00022729"/>
    </source>
</evidence>
<proteinExistence type="inferred from homology"/>